<dbReference type="InterPro" id="IPR018076">
    <property type="entry name" value="T2SS_GspF_dom"/>
</dbReference>
<dbReference type="Gene3D" id="1.20.81.30">
    <property type="entry name" value="Type II secretion system (T2SS), domain F"/>
    <property type="match status" value="2"/>
</dbReference>
<dbReference type="PRINTS" id="PR00812">
    <property type="entry name" value="BCTERIALGSPF"/>
</dbReference>
<dbReference type="Pfam" id="PF00482">
    <property type="entry name" value="T2SSF"/>
    <property type="match status" value="2"/>
</dbReference>
<dbReference type="AlphaFoldDB" id="A0AA86JSZ6"/>
<reference evidence="8" key="1">
    <citation type="submission" date="2021-10" db="EMBL/GenBank/DDBJ databases">
        <authorList>
            <person name="Mesa V."/>
        </authorList>
    </citation>
    <scope>NUCLEOTIDE SEQUENCE</scope>
    <source>
        <strain evidence="8">CC3_PB</strain>
    </source>
</reference>
<dbReference type="GO" id="GO:0005886">
    <property type="term" value="C:plasma membrane"/>
    <property type="evidence" value="ECO:0007669"/>
    <property type="project" value="UniProtKB-SubCell"/>
</dbReference>
<evidence type="ECO:0000256" key="4">
    <source>
        <dbReference type="ARBA" id="ARBA00022519"/>
    </source>
</evidence>
<sequence length="400" mass="45111">MAKYKYRVMNSEGKKIEGYYEADSKNDVMNYIGINGYYPLLVEEVIESKNITFTFGQKVKVKDIAIFCRQFYTMLDAGVPILICLDILSKQILNVKLIEAIKSIKEDVEKGEALSEAMKKYPSVFPSFLISLVISGEASGNLDIIMLRLSNYYEKENKIMNKVRSAMIYPIILSLVALVAVIFILTYVMPAFTDLFEGNGTEIPWSTKLIMNLSNGIKENWISIIFFIVIISIAFKIYLKTDNGEYIFSKLKLKLPVIKKLNQMIIVTRFTRTLSTLTASGVSLINGLEIVSSVSGNKIAEKELIIVKDKVMRGDSLYASMSDSKIFPAMLYSMIKIGEETGKLDEILNKTADFYDEELDSTIQTSVSMLEPVLIVVMGIIIGFIVISIMLPMFYSYSQI</sequence>
<keyword evidence="4" id="KW-0997">Cell inner membrane</keyword>
<comment type="similarity">
    <text evidence="2">Belongs to the GSP F family.</text>
</comment>
<evidence type="ECO:0000256" key="1">
    <source>
        <dbReference type="ARBA" id="ARBA00004429"/>
    </source>
</evidence>
<dbReference type="PANTHER" id="PTHR30012">
    <property type="entry name" value="GENERAL SECRETION PATHWAY PROTEIN"/>
    <property type="match status" value="1"/>
</dbReference>
<comment type="caution">
    <text evidence="8">The sequence shown here is derived from an EMBL/GenBank/DDBJ whole genome shotgun (WGS) entry which is preliminary data.</text>
</comment>
<keyword evidence="7" id="KW-0472">Membrane</keyword>
<evidence type="ECO:0000256" key="7">
    <source>
        <dbReference type="ARBA" id="ARBA00023136"/>
    </source>
</evidence>
<evidence type="ECO:0000256" key="5">
    <source>
        <dbReference type="ARBA" id="ARBA00022692"/>
    </source>
</evidence>
<organism evidence="8 9">
    <name type="scientific">Clostridium neonatale</name>
    <dbReference type="NCBI Taxonomy" id="137838"/>
    <lineage>
        <taxon>Bacteria</taxon>
        <taxon>Bacillati</taxon>
        <taxon>Bacillota</taxon>
        <taxon>Clostridia</taxon>
        <taxon>Eubacteriales</taxon>
        <taxon>Clostridiaceae</taxon>
        <taxon>Clostridium</taxon>
    </lineage>
</organism>
<accession>A0AA86JSZ6</accession>
<evidence type="ECO:0000313" key="9">
    <source>
        <dbReference type="Proteomes" id="UP000789738"/>
    </source>
</evidence>
<keyword evidence="5" id="KW-0812">Transmembrane</keyword>
<gene>
    <name evidence="8" type="ORF">CNEO_43304</name>
</gene>
<dbReference type="EMBL" id="CAKJVE010000004">
    <property type="protein sequence ID" value="CAG9707908.1"/>
    <property type="molecule type" value="Genomic_DNA"/>
</dbReference>
<evidence type="ECO:0000256" key="2">
    <source>
        <dbReference type="ARBA" id="ARBA00005745"/>
    </source>
</evidence>
<proteinExistence type="inferred from homology"/>
<evidence type="ECO:0000256" key="3">
    <source>
        <dbReference type="ARBA" id="ARBA00022475"/>
    </source>
</evidence>
<keyword evidence="3" id="KW-1003">Cell membrane</keyword>
<dbReference type="PANTHER" id="PTHR30012:SF0">
    <property type="entry name" value="TYPE II SECRETION SYSTEM PROTEIN F-RELATED"/>
    <property type="match status" value="1"/>
</dbReference>
<dbReference type="FunFam" id="1.20.81.30:FF:000001">
    <property type="entry name" value="Type II secretion system protein F"/>
    <property type="match status" value="2"/>
</dbReference>
<protein>
    <submittedName>
        <fullName evidence="8">Type IV fimbrial assembly protein PilC</fullName>
    </submittedName>
</protein>
<keyword evidence="6" id="KW-1133">Transmembrane helix</keyword>
<evidence type="ECO:0000313" key="8">
    <source>
        <dbReference type="EMBL" id="CAG9707908.1"/>
    </source>
</evidence>
<dbReference type="InterPro" id="IPR042094">
    <property type="entry name" value="T2SS_GspF_sf"/>
</dbReference>
<comment type="subcellular location">
    <subcellularLocation>
        <location evidence="1">Cell inner membrane</location>
        <topology evidence="1">Multi-pass membrane protein</topology>
    </subcellularLocation>
</comment>
<dbReference type="RefSeq" id="WP_210888875.1">
    <property type="nucleotide sequence ID" value="NZ_CAKJVE010000004.1"/>
</dbReference>
<dbReference type="InterPro" id="IPR003004">
    <property type="entry name" value="GspF/PilC"/>
</dbReference>
<evidence type="ECO:0000256" key="6">
    <source>
        <dbReference type="ARBA" id="ARBA00022989"/>
    </source>
</evidence>
<dbReference type="Proteomes" id="UP000789738">
    <property type="component" value="Unassembled WGS sequence"/>
</dbReference>
<name>A0AA86JSZ6_9CLOT</name>